<evidence type="ECO:0000256" key="1">
    <source>
        <dbReference type="SAM" id="SignalP"/>
    </source>
</evidence>
<sequence length="359" mass="40218">MSQLFNVLALLLVASFFLVERSSASPSSRDKDEFDVKESIKIIINHPLNKERPASYLLGPPLTEEEIVLTLKPVLETRDVSHFDGLIQLYKVTNGLKTLEAEADGHPLKDIWLIPGYYLLSVHEVVETLSIMMRTSGVWIPSWLPLFASRTGDFVVFDTENGHIHEILTKESLRWEVAPNLQAFIHGIAKQLRDGRILLDENGLYDVIITDSQKHEIYEDSILDAPFVSPNARNTFNIEIVVHEENVGVPNLDFDCTNMPRVCQNIRNAIASGKTRSLQRITDKNQIKKNRQAACGKVTCTAPNNSCDEYPFASTSQGGAGATTMCVPLSENNSQGGQLAGFYRKNNVKDKDWFNMRSP</sequence>
<evidence type="ECO:0000259" key="2">
    <source>
        <dbReference type="Pfam" id="PF14040"/>
    </source>
</evidence>
<protein>
    <recommendedName>
        <fullName evidence="2">Deoxyribonuclease NucA/NucB domain-containing protein</fullName>
    </recommendedName>
</protein>
<accession>A0ABD3TH55</accession>
<evidence type="ECO:0000313" key="3">
    <source>
        <dbReference type="EMBL" id="KAL3836345.1"/>
    </source>
</evidence>
<comment type="caution">
    <text evidence="3">The sequence shown here is derived from an EMBL/GenBank/DDBJ whole genome shotgun (WGS) entry which is preliminary data.</text>
</comment>
<dbReference type="Pfam" id="PF14040">
    <property type="entry name" value="DNase_NucA_NucB"/>
    <property type="match status" value="1"/>
</dbReference>
<proteinExistence type="predicted"/>
<feature type="domain" description="Deoxyribonuclease NucA/NucB" evidence="2">
    <location>
        <begin position="268"/>
        <end position="356"/>
    </location>
</feature>
<feature type="chain" id="PRO_5044766827" description="Deoxyribonuclease NucA/NucB domain-containing protein" evidence="1">
    <location>
        <begin position="25"/>
        <end position="359"/>
    </location>
</feature>
<evidence type="ECO:0000313" key="4">
    <source>
        <dbReference type="Proteomes" id="UP001634394"/>
    </source>
</evidence>
<dbReference type="Proteomes" id="UP001634394">
    <property type="component" value="Unassembled WGS sequence"/>
</dbReference>
<name>A0ABD3TH55_SINWO</name>
<organism evidence="3 4">
    <name type="scientific">Sinanodonta woodiana</name>
    <name type="common">Chinese pond mussel</name>
    <name type="synonym">Anodonta woodiana</name>
    <dbReference type="NCBI Taxonomy" id="1069815"/>
    <lineage>
        <taxon>Eukaryota</taxon>
        <taxon>Metazoa</taxon>
        <taxon>Spiralia</taxon>
        <taxon>Lophotrochozoa</taxon>
        <taxon>Mollusca</taxon>
        <taxon>Bivalvia</taxon>
        <taxon>Autobranchia</taxon>
        <taxon>Heteroconchia</taxon>
        <taxon>Palaeoheterodonta</taxon>
        <taxon>Unionida</taxon>
        <taxon>Unionoidea</taxon>
        <taxon>Unionidae</taxon>
        <taxon>Unioninae</taxon>
        <taxon>Sinanodonta</taxon>
    </lineage>
</organism>
<feature type="signal peptide" evidence="1">
    <location>
        <begin position="1"/>
        <end position="24"/>
    </location>
</feature>
<dbReference type="InterPro" id="IPR029476">
    <property type="entry name" value="DNase_NucA_NucB"/>
</dbReference>
<keyword evidence="1" id="KW-0732">Signal</keyword>
<reference evidence="3 4" key="1">
    <citation type="submission" date="2024-11" db="EMBL/GenBank/DDBJ databases">
        <title>Chromosome-level genome assembly of the freshwater bivalve Anodonta woodiana.</title>
        <authorList>
            <person name="Chen X."/>
        </authorList>
    </citation>
    <scope>NUCLEOTIDE SEQUENCE [LARGE SCALE GENOMIC DNA]</scope>
    <source>
        <strain evidence="3">MN2024</strain>
        <tissue evidence="3">Gills</tissue>
    </source>
</reference>
<dbReference type="AlphaFoldDB" id="A0ABD3TH55"/>
<keyword evidence="4" id="KW-1185">Reference proteome</keyword>
<gene>
    <name evidence="3" type="ORF">ACJMK2_021778</name>
</gene>
<dbReference type="EMBL" id="JBJQND010000018">
    <property type="protein sequence ID" value="KAL3836345.1"/>
    <property type="molecule type" value="Genomic_DNA"/>
</dbReference>